<keyword evidence="3" id="KW-1185">Reference proteome</keyword>
<comment type="caution">
    <text evidence="2">The sequence shown here is derived from an EMBL/GenBank/DDBJ whole genome shotgun (WGS) entry which is preliminary data.</text>
</comment>
<keyword evidence="1" id="KW-0472">Membrane</keyword>
<reference evidence="2" key="1">
    <citation type="journal article" date="2014" name="Int. J. Syst. Evol. Microbiol.">
        <title>Complete genome of a new Firmicutes species belonging to the dominant human colonic microbiota ('Ruminococcus bicirculans') reveals two chromosomes and a selective capacity to utilize plant glucans.</title>
        <authorList>
            <consortium name="NISC Comparative Sequencing Program"/>
            <person name="Wegmann U."/>
            <person name="Louis P."/>
            <person name="Goesmann A."/>
            <person name="Henrissat B."/>
            <person name="Duncan S.H."/>
            <person name="Flint H.J."/>
        </authorList>
    </citation>
    <scope>NUCLEOTIDE SEQUENCE</scope>
    <source>
        <strain evidence="2">NBRC 108216</strain>
    </source>
</reference>
<evidence type="ECO:0000313" key="3">
    <source>
        <dbReference type="Proteomes" id="UP001161390"/>
    </source>
</evidence>
<protein>
    <submittedName>
        <fullName evidence="2">Uncharacterized protein</fullName>
    </submittedName>
</protein>
<organism evidence="2 3">
    <name type="scientific">Algimonas porphyrae</name>
    <dbReference type="NCBI Taxonomy" id="1128113"/>
    <lineage>
        <taxon>Bacteria</taxon>
        <taxon>Pseudomonadati</taxon>
        <taxon>Pseudomonadota</taxon>
        <taxon>Alphaproteobacteria</taxon>
        <taxon>Maricaulales</taxon>
        <taxon>Robiginitomaculaceae</taxon>
        <taxon>Algimonas</taxon>
    </lineage>
</organism>
<proteinExistence type="predicted"/>
<keyword evidence="1" id="KW-1133">Transmembrane helix</keyword>
<dbReference type="Proteomes" id="UP001161390">
    <property type="component" value="Unassembled WGS sequence"/>
</dbReference>
<reference evidence="2" key="2">
    <citation type="submission" date="2023-01" db="EMBL/GenBank/DDBJ databases">
        <title>Draft genome sequence of Algimonas porphyrae strain NBRC 108216.</title>
        <authorList>
            <person name="Sun Q."/>
            <person name="Mori K."/>
        </authorList>
    </citation>
    <scope>NUCLEOTIDE SEQUENCE</scope>
    <source>
        <strain evidence="2">NBRC 108216</strain>
    </source>
</reference>
<feature type="transmembrane region" description="Helical" evidence="1">
    <location>
        <begin position="15"/>
        <end position="36"/>
    </location>
</feature>
<evidence type="ECO:0000313" key="2">
    <source>
        <dbReference type="EMBL" id="GLQ19398.1"/>
    </source>
</evidence>
<keyword evidence="1" id="KW-0812">Transmembrane</keyword>
<gene>
    <name evidence="2" type="ORF">GCM10007854_03530</name>
</gene>
<accession>A0ABQ5UVW0</accession>
<name>A0ABQ5UVW0_9PROT</name>
<dbReference type="RefSeq" id="WP_284369150.1">
    <property type="nucleotide sequence ID" value="NZ_BSNJ01000001.1"/>
</dbReference>
<dbReference type="EMBL" id="BSNJ01000001">
    <property type="protein sequence ID" value="GLQ19398.1"/>
    <property type="molecule type" value="Genomic_DNA"/>
</dbReference>
<sequence length="248" mass="27641">MLLRRIAEHLEEQNWTAVLLDLLIVVFGVFLGIQFANWNSVRADSRAERAILERLQADVAQMQAADLAATELFLQYRLSNLLSARRVIFGIEDRAELTHDECQAIGFSHYPLVGVGGLPILEELKATGQMGLIRDPDIVRAISKLTELWETGRVIDESNRGKITLLSRAFPDMIVMDLDSGKTTLSDFEIDPYDPVYLCDTAAMGADTAFKNAFGENVTLQFSLLEISIEPLRQSLKDLSAALQQGQE</sequence>
<evidence type="ECO:0000256" key="1">
    <source>
        <dbReference type="SAM" id="Phobius"/>
    </source>
</evidence>